<evidence type="ECO:0000313" key="2">
    <source>
        <dbReference type="Proteomes" id="UP000814033"/>
    </source>
</evidence>
<proteinExistence type="predicted"/>
<reference evidence="1" key="2">
    <citation type="journal article" date="2022" name="New Phytol.">
        <title>Evolutionary transition to the ectomycorrhizal habit in the genomes of a hyperdiverse lineage of mushroom-forming fungi.</title>
        <authorList>
            <person name="Looney B."/>
            <person name="Miyauchi S."/>
            <person name="Morin E."/>
            <person name="Drula E."/>
            <person name="Courty P.E."/>
            <person name="Kohler A."/>
            <person name="Kuo A."/>
            <person name="LaButti K."/>
            <person name="Pangilinan J."/>
            <person name="Lipzen A."/>
            <person name="Riley R."/>
            <person name="Andreopoulos W."/>
            <person name="He G."/>
            <person name="Johnson J."/>
            <person name="Nolan M."/>
            <person name="Tritt A."/>
            <person name="Barry K.W."/>
            <person name="Grigoriev I.V."/>
            <person name="Nagy L.G."/>
            <person name="Hibbett D."/>
            <person name="Henrissat B."/>
            <person name="Matheny P.B."/>
            <person name="Labbe J."/>
            <person name="Martin F.M."/>
        </authorList>
    </citation>
    <scope>NUCLEOTIDE SEQUENCE</scope>
    <source>
        <strain evidence="1">FP105234-sp</strain>
    </source>
</reference>
<accession>A0ACB8RPV9</accession>
<organism evidence="1 2">
    <name type="scientific">Auriscalpium vulgare</name>
    <dbReference type="NCBI Taxonomy" id="40419"/>
    <lineage>
        <taxon>Eukaryota</taxon>
        <taxon>Fungi</taxon>
        <taxon>Dikarya</taxon>
        <taxon>Basidiomycota</taxon>
        <taxon>Agaricomycotina</taxon>
        <taxon>Agaricomycetes</taxon>
        <taxon>Russulales</taxon>
        <taxon>Auriscalpiaceae</taxon>
        <taxon>Auriscalpium</taxon>
    </lineage>
</organism>
<keyword evidence="2" id="KW-1185">Reference proteome</keyword>
<name>A0ACB8RPV9_9AGAM</name>
<dbReference type="EMBL" id="MU275937">
    <property type="protein sequence ID" value="KAI0045985.1"/>
    <property type="molecule type" value="Genomic_DNA"/>
</dbReference>
<sequence>MATTIGNLSLSQLCHVEDLPSTLRPHTIRTNLRPQLDLLKTSLELFEGVGAAVEASRAEEEGAIYDFVNSEMLMILHTAADAVALASRPGHNYEAETRMLWDRLIFVFFRGARNHEVKVAPYLERTIAFSENPLKKLVPSSAPSDSSVRGTATVRLSAVLLTDC</sequence>
<gene>
    <name evidence="1" type="ORF">FA95DRAFT_73194</name>
</gene>
<protein>
    <submittedName>
        <fullName evidence="1">Uncharacterized protein</fullName>
    </submittedName>
</protein>
<comment type="caution">
    <text evidence="1">The sequence shown here is derived from an EMBL/GenBank/DDBJ whole genome shotgun (WGS) entry which is preliminary data.</text>
</comment>
<dbReference type="Proteomes" id="UP000814033">
    <property type="component" value="Unassembled WGS sequence"/>
</dbReference>
<reference evidence="1" key="1">
    <citation type="submission" date="2021-02" db="EMBL/GenBank/DDBJ databases">
        <authorList>
            <consortium name="DOE Joint Genome Institute"/>
            <person name="Ahrendt S."/>
            <person name="Looney B.P."/>
            <person name="Miyauchi S."/>
            <person name="Morin E."/>
            <person name="Drula E."/>
            <person name="Courty P.E."/>
            <person name="Chicoki N."/>
            <person name="Fauchery L."/>
            <person name="Kohler A."/>
            <person name="Kuo A."/>
            <person name="Labutti K."/>
            <person name="Pangilinan J."/>
            <person name="Lipzen A."/>
            <person name="Riley R."/>
            <person name="Andreopoulos W."/>
            <person name="He G."/>
            <person name="Johnson J."/>
            <person name="Barry K.W."/>
            <person name="Grigoriev I.V."/>
            <person name="Nagy L."/>
            <person name="Hibbett D."/>
            <person name="Henrissat B."/>
            <person name="Matheny P.B."/>
            <person name="Labbe J."/>
            <person name="Martin F."/>
        </authorList>
    </citation>
    <scope>NUCLEOTIDE SEQUENCE</scope>
    <source>
        <strain evidence="1">FP105234-sp</strain>
    </source>
</reference>
<evidence type="ECO:0000313" key="1">
    <source>
        <dbReference type="EMBL" id="KAI0045985.1"/>
    </source>
</evidence>